<comment type="caution">
    <text evidence="12">The sequence shown here is derived from an EMBL/GenBank/DDBJ whole genome shotgun (WGS) entry which is preliminary data.</text>
</comment>
<gene>
    <name evidence="12" type="ORF">C7383_101635</name>
</gene>
<dbReference type="RefSeq" id="WP_109624649.1">
    <property type="nucleotide sequence ID" value="NZ_JANKBI010000001.1"/>
</dbReference>
<dbReference type="EMBL" id="QGGY01000001">
    <property type="protein sequence ID" value="PWJ79254.1"/>
    <property type="molecule type" value="Genomic_DNA"/>
</dbReference>
<dbReference type="InterPro" id="IPR004358">
    <property type="entry name" value="Sig_transdc_His_kin-like_C"/>
</dbReference>
<keyword evidence="7" id="KW-0902">Two-component regulatory system</keyword>
<feature type="domain" description="Histidine kinase" evidence="10">
    <location>
        <begin position="254"/>
        <end position="466"/>
    </location>
</feature>
<evidence type="ECO:0000313" key="12">
    <source>
        <dbReference type="EMBL" id="PWJ79254.1"/>
    </source>
</evidence>
<evidence type="ECO:0000256" key="6">
    <source>
        <dbReference type="ARBA" id="ARBA00022777"/>
    </source>
</evidence>
<dbReference type="GO" id="GO:0000155">
    <property type="term" value="F:phosphorelay sensor kinase activity"/>
    <property type="evidence" value="ECO:0007669"/>
    <property type="project" value="InterPro"/>
</dbReference>
<dbReference type="InterPro" id="IPR003660">
    <property type="entry name" value="HAMP_dom"/>
</dbReference>
<dbReference type="PROSITE" id="PS50109">
    <property type="entry name" value="HIS_KIN"/>
    <property type="match status" value="1"/>
</dbReference>
<keyword evidence="8" id="KW-0175">Coiled coil</keyword>
<dbReference type="InterPro" id="IPR050351">
    <property type="entry name" value="BphY/WalK/GraS-like"/>
</dbReference>
<dbReference type="InterPro" id="IPR036890">
    <property type="entry name" value="HATPase_C_sf"/>
</dbReference>
<proteinExistence type="predicted"/>
<dbReference type="FunFam" id="3.30.565.10:FF:000006">
    <property type="entry name" value="Sensor histidine kinase WalK"/>
    <property type="match status" value="1"/>
</dbReference>
<dbReference type="SUPFAM" id="SSF55874">
    <property type="entry name" value="ATPase domain of HSP90 chaperone/DNA topoisomerase II/histidine kinase"/>
    <property type="match status" value="1"/>
</dbReference>
<dbReference type="GO" id="GO:0016036">
    <property type="term" value="P:cellular response to phosphate starvation"/>
    <property type="evidence" value="ECO:0007669"/>
    <property type="project" value="TreeGrafter"/>
</dbReference>
<dbReference type="PRINTS" id="PR00344">
    <property type="entry name" value="BCTRLSENSOR"/>
</dbReference>
<feature type="transmembrane region" description="Helical" evidence="9">
    <location>
        <begin position="12"/>
        <end position="36"/>
    </location>
</feature>
<evidence type="ECO:0000259" key="10">
    <source>
        <dbReference type="PROSITE" id="PS50109"/>
    </source>
</evidence>
<dbReference type="CDD" id="cd06225">
    <property type="entry name" value="HAMP"/>
    <property type="match status" value="1"/>
</dbReference>
<comment type="subcellular location">
    <subcellularLocation>
        <location evidence="2">Membrane</location>
    </subcellularLocation>
</comment>
<evidence type="ECO:0000256" key="1">
    <source>
        <dbReference type="ARBA" id="ARBA00000085"/>
    </source>
</evidence>
<evidence type="ECO:0000256" key="9">
    <source>
        <dbReference type="SAM" id="Phobius"/>
    </source>
</evidence>
<reference evidence="12 13" key="1">
    <citation type="submission" date="2018-05" db="EMBL/GenBank/DDBJ databases">
        <authorList>
            <person name="Goeker M."/>
            <person name="Huntemann M."/>
            <person name="Clum A."/>
            <person name="Pillay M."/>
            <person name="Palaniappan K."/>
            <person name="Varghese N."/>
            <person name="Mikhailova N."/>
            <person name="Stamatis D."/>
            <person name="Reddy T."/>
            <person name="Daum C."/>
            <person name="Shapiro N."/>
            <person name="Ivanova N."/>
            <person name="Kyrpides N."/>
            <person name="Woyke T."/>
        </authorList>
    </citation>
    <scope>NUCLEOTIDE SEQUENCE [LARGE SCALE GENOMIC DNA]</scope>
    <source>
        <strain evidence="12 13">DSM 26524</strain>
    </source>
</reference>
<keyword evidence="9" id="KW-1133">Transmembrane helix</keyword>
<dbReference type="GO" id="GO:0004721">
    <property type="term" value="F:phosphoprotein phosphatase activity"/>
    <property type="evidence" value="ECO:0007669"/>
    <property type="project" value="TreeGrafter"/>
</dbReference>
<feature type="transmembrane region" description="Helical" evidence="9">
    <location>
        <begin position="152"/>
        <end position="171"/>
    </location>
</feature>
<evidence type="ECO:0000313" key="13">
    <source>
        <dbReference type="Proteomes" id="UP000245412"/>
    </source>
</evidence>
<keyword evidence="13" id="KW-1185">Reference proteome</keyword>
<dbReference type="Proteomes" id="UP000245412">
    <property type="component" value="Unassembled WGS sequence"/>
</dbReference>
<keyword evidence="9" id="KW-0472">Membrane</keyword>
<evidence type="ECO:0000256" key="7">
    <source>
        <dbReference type="ARBA" id="ARBA00023012"/>
    </source>
</evidence>
<dbReference type="InterPro" id="IPR005467">
    <property type="entry name" value="His_kinase_dom"/>
</dbReference>
<accession>A0AB73TAZ7</accession>
<evidence type="ECO:0000256" key="8">
    <source>
        <dbReference type="SAM" id="Coils"/>
    </source>
</evidence>
<feature type="domain" description="HAMP" evidence="11">
    <location>
        <begin position="173"/>
        <end position="225"/>
    </location>
</feature>
<evidence type="ECO:0000256" key="2">
    <source>
        <dbReference type="ARBA" id="ARBA00004370"/>
    </source>
</evidence>
<organism evidence="12 13">
    <name type="scientific">Murimonas intestini</name>
    <dbReference type="NCBI Taxonomy" id="1337051"/>
    <lineage>
        <taxon>Bacteria</taxon>
        <taxon>Bacillati</taxon>
        <taxon>Bacillota</taxon>
        <taxon>Clostridia</taxon>
        <taxon>Lachnospirales</taxon>
        <taxon>Lachnospiraceae</taxon>
        <taxon>Murimonas</taxon>
    </lineage>
</organism>
<dbReference type="InterPro" id="IPR036097">
    <property type="entry name" value="HisK_dim/P_sf"/>
</dbReference>
<keyword evidence="5" id="KW-0808">Transferase</keyword>
<keyword evidence="4" id="KW-0597">Phosphoprotein</keyword>
<dbReference type="Gene3D" id="1.10.287.130">
    <property type="match status" value="1"/>
</dbReference>
<sequence>MKKYIKEHLAVKIFILTAVLLFAVSGFIYGMVAFGVSKSYLAELDESLDESTKNLITQLTQVSESEMETMLKMYALEYGLSITLKDKNGKDLKSFGQIEYKLDPDTDSEKSQISKGITKTYFIQRKSGPDYQILLFGTKQRANAALNSLNRILPVLIGISIFISLVIALFYSRYVTNPILKLSKVSKRLSALDFQIRCPENRSDEIGVLGENLNQLSEKLEEALGELKEKNLLLQEDILHEKEMEQQQLAFFSAVSHELKTPVTVLKGQIQGMLYGIGGYKDRDKYLKRSYEVVDSMDGMIREILSVARIKSSGFVLNRVRVSLNKMVQGVIRNLEDIAIDKGIQIHTALLEHAEVMADEAQFEKVLSNVIGNAVKYTPDNGNIWIEIFREDGKLVISVENEADKIPEEEIPRLFDAFYRRDRSRNRKTGGSGLGLYIVKMIIELHGFCCQFHNTENGVEIKITCT</sequence>
<dbReference type="AlphaFoldDB" id="A0AB73TAZ7"/>
<dbReference type="Gene3D" id="6.10.340.10">
    <property type="match status" value="1"/>
</dbReference>
<dbReference type="PROSITE" id="PS50885">
    <property type="entry name" value="HAMP"/>
    <property type="match status" value="1"/>
</dbReference>
<dbReference type="PANTHER" id="PTHR45453">
    <property type="entry name" value="PHOSPHATE REGULON SENSOR PROTEIN PHOR"/>
    <property type="match status" value="1"/>
</dbReference>
<dbReference type="SMART" id="SM00388">
    <property type="entry name" value="HisKA"/>
    <property type="match status" value="1"/>
</dbReference>
<feature type="coiled-coil region" evidence="8">
    <location>
        <begin position="206"/>
        <end position="237"/>
    </location>
</feature>
<dbReference type="SMART" id="SM00387">
    <property type="entry name" value="HATPase_c"/>
    <property type="match status" value="1"/>
</dbReference>
<evidence type="ECO:0000256" key="4">
    <source>
        <dbReference type="ARBA" id="ARBA00022553"/>
    </source>
</evidence>
<dbReference type="Pfam" id="PF02518">
    <property type="entry name" value="HATPase_c"/>
    <property type="match status" value="1"/>
</dbReference>
<dbReference type="Gene3D" id="3.30.565.10">
    <property type="entry name" value="Histidine kinase-like ATPase, C-terminal domain"/>
    <property type="match status" value="1"/>
</dbReference>
<dbReference type="PANTHER" id="PTHR45453:SF3">
    <property type="entry name" value="HISTIDINE KINASE"/>
    <property type="match status" value="1"/>
</dbReference>
<dbReference type="Pfam" id="PF00512">
    <property type="entry name" value="HisKA"/>
    <property type="match status" value="1"/>
</dbReference>
<keyword evidence="9" id="KW-0812">Transmembrane</keyword>
<dbReference type="GO" id="GO:0005886">
    <property type="term" value="C:plasma membrane"/>
    <property type="evidence" value="ECO:0007669"/>
    <property type="project" value="TreeGrafter"/>
</dbReference>
<keyword evidence="6 12" id="KW-0418">Kinase</keyword>
<protein>
    <recommendedName>
        <fullName evidence="3">histidine kinase</fullName>
        <ecNumber evidence="3">2.7.13.3</ecNumber>
    </recommendedName>
</protein>
<dbReference type="InterPro" id="IPR003661">
    <property type="entry name" value="HisK_dim/P_dom"/>
</dbReference>
<name>A0AB73TAZ7_9FIRM</name>
<dbReference type="SUPFAM" id="SSF47384">
    <property type="entry name" value="Homodimeric domain of signal transducing histidine kinase"/>
    <property type="match status" value="1"/>
</dbReference>
<evidence type="ECO:0000256" key="5">
    <source>
        <dbReference type="ARBA" id="ARBA00022679"/>
    </source>
</evidence>
<dbReference type="CDD" id="cd00082">
    <property type="entry name" value="HisKA"/>
    <property type="match status" value="1"/>
</dbReference>
<evidence type="ECO:0000259" key="11">
    <source>
        <dbReference type="PROSITE" id="PS50885"/>
    </source>
</evidence>
<evidence type="ECO:0000256" key="3">
    <source>
        <dbReference type="ARBA" id="ARBA00012438"/>
    </source>
</evidence>
<dbReference type="EC" id="2.7.13.3" evidence="3"/>
<comment type="catalytic activity">
    <reaction evidence="1">
        <text>ATP + protein L-histidine = ADP + protein N-phospho-L-histidine.</text>
        <dbReference type="EC" id="2.7.13.3"/>
    </reaction>
</comment>
<dbReference type="SMART" id="SM00304">
    <property type="entry name" value="HAMP"/>
    <property type="match status" value="1"/>
</dbReference>
<dbReference type="InterPro" id="IPR003594">
    <property type="entry name" value="HATPase_dom"/>
</dbReference>
<dbReference type="SUPFAM" id="SSF158472">
    <property type="entry name" value="HAMP domain-like"/>
    <property type="match status" value="1"/>
</dbReference>
<dbReference type="Pfam" id="PF00672">
    <property type="entry name" value="HAMP"/>
    <property type="match status" value="1"/>
</dbReference>